<name>A0A3S0IRR8_9GAMM</name>
<dbReference type="PROSITE" id="PS50111">
    <property type="entry name" value="CHEMOTAXIS_TRANSDUC_2"/>
    <property type="match status" value="1"/>
</dbReference>
<dbReference type="InterPro" id="IPR004090">
    <property type="entry name" value="Chemotax_Me-accpt_rcpt"/>
</dbReference>
<evidence type="ECO:0000256" key="1">
    <source>
        <dbReference type="ARBA" id="ARBA00022500"/>
    </source>
</evidence>
<dbReference type="OrthoDB" id="9795078at2"/>
<sequence length="486" mass="52845">MTPLAIWRAMFMPQSHQWRPEQLRFVDTLMFFTLLSLFTGLYSLFKWLQHDHTLLIYTSFLLIGAELLAGAIVRFARMPVLALNVGFFGMVIHALNMIYQGGGVLSSTQTLWIPVLIISFFLTANLLMATLWSLGVILFSSWMVANALSGIAMPQMELSSSALATETWSGLLMPLIVIVVAQGFTAKQRNKAMNAAEKAQFDTLATAEKAQQGELQLSEVLDKAGDNAGQLSLVANELESQSLDLHQQVNNLNQNCESQASAAEQMSQQLLRMTSDMEQSERFVTEMRARSEVINRQAQSSAESLEASTNAIDKILISNEKIMSVAGLITSVADQTNLLALNAAIEAARAGDHGRGFAVVAEQVRELSAKSNASAVEIRALLDLSKQEVNQGQVVIQATATELSGIIEQVSETVTDVNQLADTMVHQVQAVQELNSASAEVANSVVQTNQVSESVATQGKQLTQQVDTLKALAEDLRLAMLSKNAA</sequence>
<evidence type="ECO:0000259" key="7">
    <source>
        <dbReference type="PROSITE" id="PS50111"/>
    </source>
</evidence>
<evidence type="ECO:0000256" key="6">
    <source>
        <dbReference type="SAM" id="Phobius"/>
    </source>
</evidence>
<dbReference type="SMART" id="SM00283">
    <property type="entry name" value="MA"/>
    <property type="match status" value="1"/>
</dbReference>
<dbReference type="RefSeq" id="WP_126517803.1">
    <property type="nucleotide sequence ID" value="NZ_RXNU01000001.1"/>
</dbReference>
<keyword evidence="2 4" id="KW-0807">Transducer</keyword>
<dbReference type="Proteomes" id="UP000267448">
    <property type="component" value="Unassembled WGS sequence"/>
</dbReference>
<keyword evidence="6" id="KW-0472">Membrane</keyword>
<dbReference type="InterPro" id="IPR004089">
    <property type="entry name" value="MCPsignal_dom"/>
</dbReference>
<dbReference type="Gene3D" id="1.10.287.950">
    <property type="entry name" value="Methyl-accepting chemotaxis protein"/>
    <property type="match status" value="1"/>
</dbReference>
<dbReference type="SUPFAM" id="SSF58104">
    <property type="entry name" value="Methyl-accepting chemotaxis protein (MCP) signaling domain"/>
    <property type="match status" value="1"/>
</dbReference>
<evidence type="ECO:0000313" key="9">
    <source>
        <dbReference type="Proteomes" id="UP000267448"/>
    </source>
</evidence>
<feature type="transmembrane region" description="Helical" evidence="6">
    <location>
        <begin position="54"/>
        <end position="73"/>
    </location>
</feature>
<proteinExistence type="inferred from homology"/>
<dbReference type="PRINTS" id="PR00260">
    <property type="entry name" value="CHEMTRNSDUCR"/>
</dbReference>
<feature type="transmembrane region" description="Helical" evidence="6">
    <location>
        <begin position="168"/>
        <end position="186"/>
    </location>
</feature>
<dbReference type="InterPro" id="IPR051310">
    <property type="entry name" value="MCP_chemotaxis"/>
</dbReference>
<dbReference type="GO" id="GO:0016020">
    <property type="term" value="C:membrane"/>
    <property type="evidence" value="ECO:0007669"/>
    <property type="project" value="InterPro"/>
</dbReference>
<comment type="caution">
    <text evidence="8">The sequence shown here is derived from an EMBL/GenBank/DDBJ whole genome shotgun (WGS) entry which is preliminary data.</text>
</comment>
<dbReference type="PANTHER" id="PTHR43531:SF11">
    <property type="entry name" value="METHYL-ACCEPTING CHEMOTAXIS PROTEIN 3"/>
    <property type="match status" value="1"/>
</dbReference>
<gene>
    <name evidence="8" type="ORF">EKG38_00855</name>
</gene>
<evidence type="ECO:0000256" key="3">
    <source>
        <dbReference type="ARBA" id="ARBA00029447"/>
    </source>
</evidence>
<evidence type="ECO:0000256" key="4">
    <source>
        <dbReference type="PROSITE-ProRule" id="PRU00284"/>
    </source>
</evidence>
<comment type="similarity">
    <text evidence="3">Belongs to the methyl-accepting chemotaxis (MCP) protein family.</text>
</comment>
<feature type="transmembrane region" description="Helical" evidence="6">
    <location>
        <begin position="136"/>
        <end position="156"/>
    </location>
</feature>
<feature type="transmembrane region" description="Helical" evidence="6">
    <location>
        <begin position="29"/>
        <end position="48"/>
    </location>
</feature>
<keyword evidence="5" id="KW-0175">Coiled coil</keyword>
<feature type="coiled-coil region" evidence="5">
    <location>
        <begin position="235"/>
        <end position="269"/>
    </location>
</feature>
<dbReference type="Pfam" id="PF00015">
    <property type="entry name" value="MCPsignal"/>
    <property type="match status" value="1"/>
</dbReference>
<keyword evidence="1" id="KW-0145">Chemotaxis</keyword>
<evidence type="ECO:0000256" key="5">
    <source>
        <dbReference type="SAM" id="Coils"/>
    </source>
</evidence>
<feature type="transmembrane region" description="Helical" evidence="6">
    <location>
        <begin position="111"/>
        <end position="129"/>
    </location>
</feature>
<keyword evidence="9" id="KW-1185">Reference proteome</keyword>
<organism evidence="8 9">
    <name type="scientific">Shewanella canadensis</name>
    <dbReference type="NCBI Taxonomy" id="271096"/>
    <lineage>
        <taxon>Bacteria</taxon>
        <taxon>Pseudomonadati</taxon>
        <taxon>Pseudomonadota</taxon>
        <taxon>Gammaproteobacteria</taxon>
        <taxon>Alteromonadales</taxon>
        <taxon>Shewanellaceae</taxon>
        <taxon>Shewanella</taxon>
    </lineage>
</organism>
<accession>A0A3S0IRR8</accession>
<dbReference type="AlphaFoldDB" id="A0A3S0IRR8"/>
<protein>
    <submittedName>
        <fullName evidence="8">Chemotaxis protein</fullName>
    </submittedName>
</protein>
<dbReference type="GO" id="GO:0007165">
    <property type="term" value="P:signal transduction"/>
    <property type="evidence" value="ECO:0007669"/>
    <property type="project" value="UniProtKB-KW"/>
</dbReference>
<feature type="domain" description="Methyl-accepting transducer" evidence="7">
    <location>
        <begin position="234"/>
        <end position="456"/>
    </location>
</feature>
<reference evidence="8 9" key="1">
    <citation type="submission" date="2018-12" db="EMBL/GenBank/DDBJ databases">
        <authorList>
            <person name="Yu L."/>
        </authorList>
    </citation>
    <scope>NUCLEOTIDE SEQUENCE [LARGE SCALE GENOMIC DNA]</scope>
    <source>
        <strain evidence="8 9">HAW-EB2</strain>
    </source>
</reference>
<dbReference type="GO" id="GO:0006935">
    <property type="term" value="P:chemotaxis"/>
    <property type="evidence" value="ECO:0007669"/>
    <property type="project" value="UniProtKB-KW"/>
</dbReference>
<dbReference type="GO" id="GO:0004888">
    <property type="term" value="F:transmembrane signaling receptor activity"/>
    <property type="evidence" value="ECO:0007669"/>
    <property type="project" value="InterPro"/>
</dbReference>
<keyword evidence="6" id="KW-1133">Transmembrane helix</keyword>
<feature type="transmembrane region" description="Helical" evidence="6">
    <location>
        <begin position="80"/>
        <end position="99"/>
    </location>
</feature>
<evidence type="ECO:0000313" key="8">
    <source>
        <dbReference type="EMBL" id="RTR40504.1"/>
    </source>
</evidence>
<dbReference type="EMBL" id="RXNU01000001">
    <property type="protein sequence ID" value="RTR40504.1"/>
    <property type="molecule type" value="Genomic_DNA"/>
</dbReference>
<evidence type="ECO:0000256" key="2">
    <source>
        <dbReference type="ARBA" id="ARBA00023224"/>
    </source>
</evidence>
<dbReference type="PANTHER" id="PTHR43531">
    <property type="entry name" value="PROTEIN ICFG"/>
    <property type="match status" value="1"/>
</dbReference>
<keyword evidence="6" id="KW-0812">Transmembrane</keyword>